<evidence type="ECO:0000313" key="3">
    <source>
        <dbReference type="Proteomes" id="UP001279734"/>
    </source>
</evidence>
<evidence type="ECO:0008006" key="4">
    <source>
        <dbReference type="Google" id="ProtNLM"/>
    </source>
</evidence>
<evidence type="ECO:0000313" key="2">
    <source>
        <dbReference type="EMBL" id="GMH04716.1"/>
    </source>
</evidence>
<feature type="transmembrane region" description="Helical" evidence="1">
    <location>
        <begin position="52"/>
        <end position="78"/>
    </location>
</feature>
<keyword evidence="3" id="KW-1185">Reference proteome</keyword>
<dbReference type="EMBL" id="BSYO01000005">
    <property type="protein sequence ID" value="GMH04716.1"/>
    <property type="molecule type" value="Genomic_DNA"/>
</dbReference>
<name>A0AAD3S5S3_NEPGR</name>
<keyword evidence="1" id="KW-1133">Transmembrane helix</keyword>
<accession>A0AAD3S5S3</accession>
<comment type="caution">
    <text evidence="2">The sequence shown here is derived from an EMBL/GenBank/DDBJ whole genome shotgun (WGS) entry which is preliminary data.</text>
</comment>
<keyword evidence="1" id="KW-0472">Membrane</keyword>
<sequence>MYSLEERDTTMVPPMMLGYYLGWWICCEVAELLVYGNFNITCVVVEAHCDGLSVCFVAAISTLVVTFVCISSCHLAVAPAGGILGVPLGCWRWGGERVAVAYCLVQLDYLGCRLAVGRSAYALGSRTVSFCLDMLPPSRAFALRQCEVRAPVP</sequence>
<gene>
    <name evidence="2" type="ORF">Nepgr_006556</name>
</gene>
<dbReference type="Proteomes" id="UP001279734">
    <property type="component" value="Unassembled WGS sequence"/>
</dbReference>
<keyword evidence="1" id="KW-0812">Transmembrane</keyword>
<dbReference type="AlphaFoldDB" id="A0AAD3S5S3"/>
<proteinExistence type="predicted"/>
<reference evidence="2" key="1">
    <citation type="submission" date="2023-05" db="EMBL/GenBank/DDBJ databases">
        <title>Nepenthes gracilis genome sequencing.</title>
        <authorList>
            <person name="Fukushima K."/>
        </authorList>
    </citation>
    <scope>NUCLEOTIDE SEQUENCE</scope>
    <source>
        <strain evidence="2">SING2019-196</strain>
    </source>
</reference>
<evidence type="ECO:0000256" key="1">
    <source>
        <dbReference type="SAM" id="Phobius"/>
    </source>
</evidence>
<protein>
    <recommendedName>
        <fullName evidence="4">Transmembrane protein</fullName>
    </recommendedName>
</protein>
<organism evidence="2 3">
    <name type="scientific">Nepenthes gracilis</name>
    <name type="common">Slender pitcher plant</name>
    <dbReference type="NCBI Taxonomy" id="150966"/>
    <lineage>
        <taxon>Eukaryota</taxon>
        <taxon>Viridiplantae</taxon>
        <taxon>Streptophyta</taxon>
        <taxon>Embryophyta</taxon>
        <taxon>Tracheophyta</taxon>
        <taxon>Spermatophyta</taxon>
        <taxon>Magnoliopsida</taxon>
        <taxon>eudicotyledons</taxon>
        <taxon>Gunneridae</taxon>
        <taxon>Pentapetalae</taxon>
        <taxon>Caryophyllales</taxon>
        <taxon>Nepenthaceae</taxon>
        <taxon>Nepenthes</taxon>
    </lineage>
</organism>
<feature type="transmembrane region" description="Helical" evidence="1">
    <location>
        <begin position="20"/>
        <end position="40"/>
    </location>
</feature>